<evidence type="ECO:0000313" key="6">
    <source>
        <dbReference type="Proteomes" id="UP000266327"/>
    </source>
</evidence>
<evidence type="ECO:0000256" key="1">
    <source>
        <dbReference type="ARBA" id="ARBA00022531"/>
    </source>
</evidence>
<accession>A0A3A3G4C2</accession>
<keyword evidence="3" id="KW-0732">Signal</keyword>
<dbReference type="PANTHER" id="PTHR47199">
    <property type="entry name" value="PHOTOSYSTEM II STABILITY/ASSEMBLY FACTOR HCF136, CHLOROPLASTIC"/>
    <property type="match status" value="1"/>
</dbReference>
<dbReference type="OrthoDB" id="9767885at2"/>
<dbReference type="SUPFAM" id="SSF110296">
    <property type="entry name" value="Oligoxyloglucan reducing end-specific cellobiohydrolase"/>
    <property type="match status" value="1"/>
</dbReference>
<evidence type="ECO:0000256" key="2">
    <source>
        <dbReference type="ARBA" id="ARBA00023276"/>
    </source>
</evidence>
<evidence type="ECO:0000256" key="3">
    <source>
        <dbReference type="SAM" id="SignalP"/>
    </source>
</evidence>
<protein>
    <submittedName>
        <fullName evidence="5">Glycosyl hydrolase</fullName>
    </submittedName>
</protein>
<feature type="signal peptide" evidence="3">
    <location>
        <begin position="1"/>
        <end position="22"/>
    </location>
</feature>
<dbReference type="Pfam" id="PF14870">
    <property type="entry name" value="PSII_BNR"/>
    <property type="match status" value="2"/>
</dbReference>
<dbReference type="InterPro" id="IPR028203">
    <property type="entry name" value="PSII_CF48-like_dom"/>
</dbReference>
<dbReference type="RefSeq" id="WP_119786838.1">
    <property type="nucleotide sequence ID" value="NZ_QYUQ01000002.1"/>
</dbReference>
<keyword evidence="1" id="KW-0602">Photosynthesis</keyword>
<sequence>MLKRNFGIACLLAVMASGGAVAADYKGPLEVPAKVNTQFAQANRLTAVAKAGNALVAAGPRGHILVSENGGQSWSQVPVPVSSDLVAIRFLNATHGWAVGHDGIVLHSADAGKTWIKQFDGKQAAAVADAHFKRAMAAGDEQAKAFESFVTRFVEEGADKPFLDVLFLNEKEGFVIGAFNTAFRTRDGGKTWEPLFWRVENPNSYHLYALATHAGELYAAGERGLLLRWNREQERFVALASPYQGSFFGLLDTGKELIAYGLRGNVYATSDGAATWRKIETPAADSAVGATNLADGRYALVTVGGRILLNKKDGSGFDLLPARSPMPYASVAAAGGQAVVAVGARGIRVETINGQTVQEK</sequence>
<dbReference type="Gene3D" id="2.130.10.10">
    <property type="entry name" value="YVTN repeat-like/Quinoprotein amine dehydrogenase"/>
    <property type="match status" value="2"/>
</dbReference>
<reference evidence="6" key="1">
    <citation type="submission" date="2018-09" db="EMBL/GenBank/DDBJ databases">
        <authorList>
            <person name="Zhu H."/>
        </authorList>
    </citation>
    <scope>NUCLEOTIDE SEQUENCE [LARGE SCALE GENOMIC DNA]</scope>
    <source>
        <strain evidence="6">K1S02-23</strain>
    </source>
</reference>
<feature type="domain" description="Photosynthesis system II assembly factor Ycf48/Hcf136-like" evidence="4">
    <location>
        <begin position="72"/>
        <end position="119"/>
    </location>
</feature>
<keyword evidence="6" id="KW-1185">Reference proteome</keyword>
<dbReference type="PANTHER" id="PTHR47199:SF2">
    <property type="entry name" value="PHOTOSYSTEM II STABILITY_ASSEMBLY FACTOR HCF136, CHLOROPLASTIC"/>
    <property type="match status" value="1"/>
</dbReference>
<organism evidence="5 6">
    <name type="scientific">Noviherbaspirillum sedimenti</name>
    <dbReference type="NCBI Taxonomy" id="2320865"/>
    <lineage>
        <taxon>Bacteria</taxon>
        <taxon>Pseudomonadati</taxon>
        <taxon>Pseudomonadota</taxon>
        <taxon>Betaproteobacteria</taxon>
        <taxon>Burkholderiales</taxon>
        <taxon>Oxalobacteraceae</taxon>
        <taxon>Noviherbaspirillum</taxon>
    </lineage>
</organism>
<keyword evidence="2" id="KW-0604">Photosystem II</keyword>
<keyword evidence="5" id="KW-0378">Hydrolase</keyword>
<comment type="caution">
    <text evidence="5">The sequence shown here is derived from an EMBL/GenBank/DDBJ whole genome shotgun (WGS) entry which is preliminary data.</text>
</comment>
<gene>
    <name evidence="5" type="ORF">D3878_18545</name>
</gene>
<feature type="chain" id="PRO_5017432801" evidence="3">
    <location>
        <begin position="23"/>
        <end position="360"/>
    </location>
</feature>
<dbReference type="GO" id="GO:0015979">
    <property type="term" value="P:photosynthesis"/>
    <property type="evidence" value="ECO:0007669"/>
    <property type="project" value="UniProtKB-KW"/>
</dbReference>
<dbReference type="InterPro" id="IPR015943">
    <property type="entry name" value="WD40/YVTN_repeat-like_dom_sf"/>
</dbReference>
<dbReference type="GO" id="GO:0009523">
    <property type="term" value="C:photosystem II"/>
    <property type="evidence" value="ECO:0007669"/>
    <property type="project" value="UniProtKB-KW"/>
</dbReference>
<evidence type="ECO:0000313" key="5">
    <source>
        <dbReference type="EMBL" id="RJG03343.1"/>
    </source>
</evidence>
<dbReference type="Proteomes" id="UP000266327">
    <property type="component" value="Unassembled WGS sequence"/>
</dbReference>
<dbReference type="GO" id="GO:0016787">
    <property type="term" value="F:hydrolase activity"/>
    <property type="evidence" value="ECO:0007669"/>
    <property type="project" value="UniProtKB-KW"/>
</dbReference>
<evidence type="ECO:0000259" key="4">
    <source>
        <dbReference type="Pfam" id="PF14870"/>
    </source>
</evidence>
<dbReference type="EMBL" id="QYUQ01000002">
    <property type="protein sequence ID" value="RJG03343.1"/>
    <property type="molecule type" value="Genomic_DNA"/>
</dbReference>
<proteinExistence type="predicted"/>
<feature type="domain" description="Photosynthesis system II assembly factor Ycf48/Hcf136-like" evidence="4">
    <location>
        <begin position="157"/>
        <end position="305"/>
    </location>
</feature>
<name>A0A3A3G4C2_9BURK</name>
<dbReference type="AlphaFoldDB" id="A0A3A3G4C2"/>